<feature type="compositionally biased region" description="Polar residues" evidence="1">
    <location>
        <begin position="1"/>
        <end position="13"/>
    </location>
</feature>
<keyword evidence="3" id="KW-1185">Reference proteome</keyword>
<organism evidence="2 3">
    <name type="scientific">Pseudonocardia hydrocarbonoxydans</name>
    <dbReference type="NCBI Taxonomy" id="76726"/>
    <lineage>
        <taxon>Bacteria</taxon>
        <taxon>Bacillati</taxon>
        <taxon>Actinomycetota</taxon>
        <taxon>Actinomycetes</taxon>
        <taxon>Pseudonocardiales</taxon>
        <taxon>Pseudonocardiaceae</taxon>
        <taxon>Pseudonocardia</taxon>
    </lineage>
</organism>
<dbReference type="Proteomes" id="UP000320338">
    <property type="component" value="Unassembled WGS sequence"/>
</dbReference>
<feature type="region of interest" description="Disordered" evidence="1">
    <location>
        <begin position="1"/>
        <end position="42"/>
    </location>
</feature>
<protein>
    <submittedName>
        <fullName evidence="2">Uncharacterized protein</fullName>
    </submittedName>
</protein>
<dbReference type="AlphaFoldDB" id="A0A4Y3WWT0"/>
<evidence type="ECO:0000313" key="2">
    <source>
        <dbReference type="EMBL" id="GEC22209.1"/>
    </source>
</evidence>
<name>A0A4Y3WWT0_9PSEU</name>
<accession>A0A4Y3WWT0</accession>
<dbReference type="EMBL" id="BJNG01000040">
    <property type="protein sequence ID" value="GEC22209.1"/>
    <property type="molecule type" value="Genomic_DNA"/>
</dbReference>
<feature type="compositionally biased region" description="Basic and acidic residues" evidence="1">
    <location>
        <begin position="23"/>
        <end position="39"/>
    </location>
</feature>
<gene>
    <name evidence="2" type="ORF">PHY01_44920</name>
</gene>
<evidence type="ECO:0000256" key="1">
    <source>
        <dbReference type="SAM" id="MobiDB-lite"/>
    </source>
</evidence>
<sequence>MTGTSTARLTNATEAGGTARPRAPLDQDVHGPPDIEHNRTGNAYELSAAISESARDVGSIPGMA</sequence>
<proteinExistence type="predicted"/>
<evidence type="ECO:0000313" key="3">
    <source>
        <dbReference type="Proteomes" id="UP000320338"/>
    </source>
</evidence>
<reference evidence="2 3" key="1">
    <citation type="submission" date="2019-06" db="EMBL/GenBank/DDBJ databases">
        <title>Whole genome shotgun sequence of Pseudonocardia hydrocarbonoxydans NBRC 14498.</title>
        <authorList>
            <person name="Hosoyama A."/>
            <person name="Uohara A."/>
            <person name="Ohji S."/>
            <person name="Ichikawa N."/>
        </authorList>
    </citation>
    <scope>NUCLEOTIDE SEQUENCE [LARGE SCALE GENOMIC DNA]</scope>
    <source>
        <strain evidence="2 3">NBRC 14498</strain>
    </source>
</reference>
<comment type="caution">
    <text evidence="2">The sequence shown here is derived from an EMBL/GenBank/DDBJ whole genome shotgun (WGS) entry which is preliminary data.</text>
</comment>